<sequence>MENPDAFVELVATAKAFGLRPSSLLSGLSGYEAYCFDVAAALALAYLEQGKQPAVDARVWLGGPRS</sequence>
<gene>
    <name evidence="1" type="ORF">Q5761_05980</name>
</gene>
<accession>A0ABZ0QRU3</accession>
<evidence type="ECO:0000313" key="1">
    <source>
        <dbReference type="EMBL" id="WPD20176.1"/>
    </source>
</evidence>
<dbReference type="EMBL" id="CP132508">
    <property type="protein sequence ID" value="WPD20176.1"/>
    <property type="molecule type" value="Genomic_DNA"/>
</dbReference>
<evidence type="ECO:0000313" key="2">
    <source>
        <dbReference type="Proteomes" id="UP001304683"/>
    </source>
</evidence>
<protein>
    <submittedName>
        <fullName evidence="1">Uncharacterized protein</fullName>
    </submittedName>
</protein>
<name>A0ABZ0QRU3_9FIRM</name>
<organism evidence="1 2">
    <name type="scientific">Thermaerobacter composti</name>
    <dbReference type="NCBI Taxonomy" id="554949"/>
    <lineage>
        <taxon>Bacteria</taxon>
        <taxon>Bacillati</taxon>
        <taxon>Bacillota</taxon>
        <taxon>Clostridia</taxon>
        <taxon>Eubacteriales</taxon>
        <taxon>Clostridiales Family XVII. Incertae Sedis</taxon>
        <taxon>Thermaerobacter</taxon>
    </lineage>
</organism>
<proteinExistence type="predicted"/>
<reference evidence="1 2" key="1">
    <citation type="submission" date="2023-08" db="EMBL/GenBank/DDBJ databases">
        <title>Genome sequence of Thermaerobacter compostii strain Ins1, a spore-forming filamentous bacterium isolated from a deep geothermal reservoir.</title>
        <authorList>
            <person name="Bregnard D."/>
            <person name="Gonzalez D."/>
            <person name="Junier P."/>
        </authorList>
    </citation>
    <scope>NUCLEOTIDE SEQUENCE [LARGE SCALE GENOMIC DNA]</scope>
    <source>
        <strain evidence="1 2">Ins1</strain>
    </source>
</reference>
<dbReference type="RefSeq" id="WP_318751547.1">
    <property type="nucleotide sequence ID" value="NZ_CP132508.1"/>
</dbReference>
<dbReference type="Proteomes" id="UP001304683">
    <property type="component" value="Chromosome"/>
</dbReference>
<keyword evidence="2" id="KW-1185">Reference proteome</keyword>